<feature type="transmembrane region" description="Helical" evidence="2">
    <location>
        <begin position="144"/>
        <end position="165"/>
    </location>
</feature>
<protein>
    <submittedName>
        <fullName evidence="3">Uncharacterized protein</fullName>
    </submittedName>
</protein>
<evidence type="ECO:0000313" key="4">
    <source>
        <dbReference type="Proteomes" id="UP001157974"/>
    </source>
</evidence>
<gene>
    <name evidence="3" type="ORF">NDN08_001682</name>
</gene>
<dbReference type="AlphaFoldDB" id="A0AAV8UUB2"/>
<dbReference type="EMBL" id="JAMWBK010000005">
    <property type="protein sequence ID" value="KAJ8905173.1"/>
    <property type="molecule type" value="Genomic_DNA"/>
</dbReference>
<name>A0AAV8UUB2_9RHOD</name>
<feature type="compositionally biased region" description="Polar residues" evidence="1">
    <location>
        <begin position="56"/>
        <end position="67"/>
    </location>
</feature>
<organism evidence="3 4">
    <name type="scientific">Rhodosorus marinus</name>
    <dbReference type="NCBI Taxonomy" id="101924"/>
    <lineage>
        <taxon>Eukaryota</taxon>
        <taxon>Rhodophyta</taxon>
        <taxon>Stylonematophyceae</taxon>
        <taxon>Stylonematales</taxon>
        <taxon>Stylonemataceae</taxon>
        <taxon>Rhodosorus</taxon>
    </lineage>
</organism>
<comment type="caution">
    <text evidence="3">The sequence shown here is derived from an EMBL/GenBank/DDBJ whole genome shotgun (WGS) entry which is preliminary data.</text>
</comment>
<evidence type="ECO:0000256" key="1">
    <source>
        <dbReference type="SAM" id="MobiDB-lite"/>
    </source>
</evidence>
<evidence type="ECO:0000256" key="2">
    <source>
        <dbReference type="SAM" id="Phobius"/>
    </source>
</evidence>
<reference evidence="3 4" key="1">
    <citation type="journal article" date="2023" name="Nat. Commun.">
        <title>Origin of minicircular mitochondrial genomes in red algae.</title>
        <authorList>
            <person name="Lee Y."/>
            <person name="Cho C.H."/>
            <person name="Lee Y.M."/>
            <person name="Park S.I."/>
            <person name="Yang J.H."/>
            <person name="West J.A."/>
            <person name="Bhattacharya D."/>
            <person name="Yoon H.S."/>
        </authorList>
    </citation>
    <scope>NUCLEOTIDE SEQUENCE [LARGE SCALE GENOMIC DNA]</scope>
    <source>
        <strain evidence="3 4">CCMP1338</strain>
        <tissue evidence="3">Whole cell</tissue>
    </source>
</reference>
<keyword evidence="2" id="KW-0472">Membrane</keyword>
<dbReference type="Proteomes" id="UP001157974">
    <property type="component" value="Unassembled WGS sequence"/>
</dbReference>
<proteinExistence type="predicted"/>
<keyword evidence="4" id="KW-1185">Reference proteome</keyword>
<evidence type="ECO:0000313" key="3">
    <source>
        <dbReference type="EMBL" id="KAJ8905173.1"/>
    </source>
</evidence>
<keyword evidence="2" id="KW-0812">Transmembrane</keyword>
<accession>A0AAV8UUB2</accession>
<keyword evidence="2" id="KW-1133">Transmembrane helix</keyword>
<sequence length="172" mass="18733">MAAFVVGGVRPGGSEIRLACERKVSRARSARISMAAEKEADPTAEETPVARGMPLQQGSVPVQSGAQADQAKYKKPVDKMEGDIDAMTSAKLEISQLGENTELTEEQRLKIRRMKKKVSKAAVIQDSQGFADAWSAANKGRLDVWFWIGLIFLLTPPAFLAWGVYTGIIPLE</sequence>
<feature type="region of interest" description="Disordered" evidence="1">
    <location>
        <begin position="30"/>
        <end position="77"/>
    </location>
</feature>